<evidence type="ECO:0000313" key="4">
    <source>
        <dbReference type="EMBL" id="ECB3126170.1"/>
    </source>
</evidence>
<comment type="caution">
    <text evidence="16">The sequence shown here is derived from an EMBL/GenBank/DDBJ whole genome shotgun (WGS) entry which is preliminary data.</text>
</comment>
<dbReference type="EMBL" id="VCUZ02000003">
    <property type="protein sequence ID" value="TRD73970.1"/>
    <property type="molecule type" value="Genomic_DNA"/>
</dbReference>
<dbReference type="EMBL" id="DAAHCN010000005">
    <property type="protein sequence ID" value="HAB5587151.1"/>
    <property type="molecule type" value="Genomic_DNA"/>
</dbReference>
<dbReference type="EMBL" id="AAGDOI010000036">
    <property type="protein sequence ID" value="EBM7382271.1"/>
    <property type="molecule type" value="Genomic_DNA"/>
</dbReference>
<dbReference type="EMBL" id="DAARZU010000002">
    <property type="protein sequence ID" value="HAE4635501.1"/>
    <property type="molecule type" value="Genomic_DNA"/>
</dbReference>
<evidence type="ECO:0000313" key="17">
    <source>
        <dbReference type="Proteomes" id="UP000318962"/>
    </source>
</evidence>
<reference evidence="16 17" key="4">
    <citation type="journal article" date="2019" name="Appl. Environ. Microbiol.">
        <title>Clinically Unreported Salmonellosis Outbreak Detected via Comparative Genomic Analysis of Municipal Wastewater Salmonella Isolates.</title>
        <authorList>
            <person name="Diemert S."/>
            <person name="Yan T."/>
        </authorList>
    </citation>
    <scope>NUCLEOTIDE SEQUENCE [LARGE SCALE GENOMIC DNA]</scope>
    <source>
        <strain evidence="16 17">HIY0178</strain>
    </source>
</reference>
<evidence type="ECO:0000313" key="16">
    <source>
        <dbReference type="EMBL" id="TRD73970.1"/>
    </source>
</evidence>
<evidence type="ECO:0000313" key="10">
    <source>
        <dbReference type="EMBL" id="EDG7237025.1"/>
    </source>
</evidence>
<accession>A0A4Z9PA53</accession>
<protein>
    <submittedName>
        <fullName evidence="16">Uncharacterized protein</fullName>
    </submittedName>
</protein>
<evidence type="ECO:0000313" key="15">
    <source>
        <dbReference type="EMBL" id="HAF1206087.1"/>
    </source>
</evidence>
<dbReference type="EMBL" id="AAHXEC010000012">
    <property type="protein sequence ID" value="ECB3126170.1"/>
    <property type="molecule type" value="Genomic_DNA"/>
</dbReference>
<dbReference type="AlphaFoldDB" id="A0A4Z9PA53"/>
<evidence type="ECO:0000313" key="9">
    <source>
        <dbReference type="EMBL" id="EDG5821758.1"/>
    </source>
</evidence>
<dbReference type="EMBL" id="AAMFDB010000024">
    <property type="protein sequence ID" value="EDG7237025.1"/>
    <property type="molecule type" value="Genomic_DNA"/>
</dbReference>
<reference evidence="2" key="6">
    <citation type="submission" date="2019-06" db="EMBL/GenBank/DDBJ databases">
        <authorList>
            <consortium name="GenomeTrakr network: Whole genome sequencing for foodborne pathogen traceback"/>
        </authorList>
    </citation>
    <scope>NUCLEOTIDE SEQUENCE</scope>
    <source>
        <strain evidence="2">FDA00000939</strain>
        <strain evidence="3">FDA00002104</strain>
    </source>
</reference>
<evidence type="ECO:0000313" key="1">
    <source>
        <dbReference type="EMBL" id="EBF8195289.1"/>
    </source>
</evidence>
<dbReference type="EMBL" id="AAFGVQ010000037">
    <property type="protein sequence ID" value="EBF8195289.1"/>
    <property type="molecule type" value="Genomic_DNA"/>
</dbReference>
<evidence type="ECO:0000313" key="7">
    <source>
        <dbReference type="EMBL" id="EDB5543950.1"/>
    </source>
</evidence>
<dbReference type="EMBL" id="AAGJVC010000007">
    <property type="protein sequence ID" value="EBO8519689.1"/>
    <property type="molecule type" value="Genomic_DNA"/>
</dbReference>
<evidence type="ECO:0000313" key="8">
    <source>
        <dbReference type="EMBL" id="EDF4290613.1"/>
    </source>
</evidence>
<name>A0A4Z9PA53_SALMU</name>
<evidence type="ECO:0000313" key="12">
    <source>
        <dbReference type="EMBL" id="HAE4107557.1"/>
    </source>
</evidence>
<evidence type="ECO:0000313" key="13">
    <source>
        <dbReference type="EMBL" id="HAE4635501.1"/>
    </source>
</evidence>
<reference evidence="5" key="3">
    <citation type="submission" date="2018-07" db="EMBL/GenBank/DDBJ databases">
        <authorList>
            <consortium name="PulseNet: The National Subtyping Network for Foodborne Disease Surveillance"/>
            <person name="Tarr C.L."/>
            <person name="Trees E."/>
            <person name="Katz L.S."/>
            <person name="Carleton-Romer H.A."/>
            <person name="Stroika S."/>
            <person name="Kucerova Z."/>
            <person name="Roache K.F."/>
            <person name="Sabol A.L."/>
            <person name="Besser J."/>
            <person name="Gerner-Smidt P."/>
        </authorList>
    </citation>
    <scope>NUCLEOTIDE SEQUENCE</scope>
    <source>
        <strain evidence="7">PNUSAS002389</strain>
        <strain evidence="5">PNUSAS004963</strain>
        <strain evidence="8">PNUSAS007787</strain>
        <strain evidence="9">PNUSAS011493</strain>
        <strain evidence="10">PNUSAS011578</strain>
    </source>
</reference>
<dbReference type="EMBL" id="AALMBH010000050">
    <property type="protein sequence ID" value="EDB0372976.1"/>
    <property type="molecule type" value="Genomic_DNA"/>
</dbReference>
<dbReference type="EMBL" id="AAMEQW010000011">
    <property type="protein sequence ID" value="EDG5821758.1"/>
    <property type="molecule type" value="Genomic_DNA"/>
</dbReference>
<dbReference type="EMBL" id="AALNWO010000008">
    <property type="protein sequence ID" value="EDB5543950.1"/>
    <property type="molecule type" value="Genomic_DNA"/>
</dbReference>
<reference evidence="12" key="2">
    <citation type="submission" date="2018-07" db="EMBL/GenBank/DDBJ databases">
        <authorList>
            <consortium name="NCBI Pathogen Detection Project"/>
        </authorList>
    </citation>
    <scope>NUCLEOTIDE SEQUENCE</scope>
    <source>
        <strain evidence="13">11-0524</strain>
        <strain evidence="12">12-0033</strain>
        <strain evidence="14">12-0651</strain>
        <strain evidence="15">13-4272</strain>
        <strain evidence="11">Salmonella enterica</strain>
    </source>
</reference>
<proteinExistence type="predicted"/>
<reference evidence="11" key="1">
    <citation type="journal article" date="2018" name="Genome Biol.">
        <title>SKESA: strategic k-mer extension for scrupulous assemblies.</title>
        <authorList>
            <person name="Souvorov A."/>
            <person name="Agarwala R."/>
            <person name="Lipman D.J."/>
        </authorList>
    </citation>
    <scope>NUCLEOTIDE SEQUENCE</scope>
    <source>
        <strain evidence="13">11-0524</strain>
        <strain evidence="12">12-0033</strain>
        <strain evidence="14">12-0651</strain>
        <strain evidence="15">13-4272</strain>
        <strain evidence="11">Salmonella enterica</strain>
    </source>
</reference>
<sequence>MPIYHSIYELKKSGNGRLIQGNKRKLILERSAKCVQRIKCHDEPPLQLLRMRKRGYSNTEI</sequence>
<dbReference type="EMBL" id="DAAUDP010000002">
    <property type="protein sequence ID" value="HAF1206087.1"/>
    <property type="molecule type" value="Genomic_DNA"/>
</dbReference>
<dbReference type="EMBL" id="DAARVM010000003">
    <property type="protein sequence ID" value="HAE4107557.1"/>
    <property type="molecule type" value="Genomic_DNA"/>
</dbReference>
<evidence type="ECO:0000313" key="2">
    <source>
        <dbReference type="EMBL" id="EBM7382271.1"/>
    </source>
</evidence>
<evidence type="ECO:0000313" key="3">
    <source>
        <dbReference type="EMBL" id="EBO8519689.1"/>
    </source>
</evidence>
<evidence type="ECO:0000313" key="11">
    <source>
        <dbReference type="EMBL" id="HAB5587151.1"/>
    </source>
</evidence>
<dbReference type="EMBL" id="DAASSO010000005">
    <property type="protein sequence ID" value="HAE6848533.1"/>
    <property type="molecule type" value="Genomic_DNA"/>
</dbReference>
<evidence type="ECO:0000313" key="5">
    <source>
        <dbReference type="EMBL" id="ECT8353486.1"/>
    </source>
</evidence>
<gene>
    <name evidence="7" type="ORF">A9M81_17525</name>
    <name evidence="3" type="ORF">AH439_20000</name>
    <name evidence="2" type="ORF">AHW29_24100</name>
    <name evidence="9" type="ORF">B7588_18480</name>
    <name evidence="10" type="ORF">B8Y53_16025</name>
    <name evidence="5" type="ORF">BOI57_11515</name>
    <name evidence="8" type="ORF">BZ227_19395</name>
    <name evidence="4" type="ORF">EWD41_13435</name>
    <name evidence="6" type="ORF">F9G82_24235</name>
    <name evidence="16" type="ORF">FG699_007940</name>
    <name evidence="1" type="ORF">FGI95_24685</name>
    <name evidence="12" type="ORF">G4B42_002183</name>
    <name evidence="13" type="ORF">G4D12_000697</name>
    <name evidence="14" type="ORF">G4L24_001940</name>
    <name evidence="15" type="ORF">G9G20_002029</name>
    <name evidence="11" type="ORF">GB227_14255</name>
</gene>
<evidence type="ECO:0000313" key="6">
    <source>
        <dbReference type="EMBL" id="EDB0372976.1"/>
    </source>
</evidence>
<dbReference type="EMBL" id="AAMAUL010000008">
    <property type="protein sequence ID" value="EDF4290613.1"/>
    <property type="molecule type" value="Genomic_DNA"/>
</dbReference>
<reference evidence="1" key="5">
    <citation type="submission" date="2019-05" db="EMBL/GenBank/DDBJ databases">
        <authorList>
            <person name="Ashton P.M."/>
            <person name="Dallman T."/>
            <person name="Nair S."/>
            <person name="De Pinna E."/>
            <person name="Peters T."/>
            <person name="Grant K."/>
        </authorList>
    </citation>
    <scope>NUCLEOTIDE SEQUENCE</scope>
    <source>
        <strain evidence="4">451051</strain>
        <strain evidence="1">745251</strain>
        <strain evidence="6">808171</strain>
    </source>
</reference>
<evidence type="ECO:0000313" key="14">
    <source>
        <dbReference type="EMBL" id="HAE6848533.1"/>
    </source>
</evidence>
<dbReference type="EMBL" id="AAKOAO010000006">
    <property type="protein sequence ID" value="ECT8353486.1"/>
    <property type="molecule type" value="Genomic_DNA"/>
</dbReference>
<dbReference type="Proteomes" id="UP000318962">
    <property type="component" value="Unassembled WGS sequence"/>
</dbReference>
<organism evidence="16 17">
    <name type="scientific">Salmonella muenchen</name>
    <dbReference type="NCBI Taxonomy" id="596"/>
    <lineage>
        <taxon>Bacteria</taxon>
        <taxon>Pseudomonadati</taxon>
        <taxon>Pseudomonadota</taxon>
        <taxon>Gammaproteobacteria</taxon>
        <taxon>Enterobacterales</taxon>
        <taxon>Enterobacteriaceae</taxon>
        <taxon>Salmonella</taxon>
    </lineage>
</organism>